<evidence type="ECO:0000256" key="5">
    <source>
        <dbReference type="ARBA" id="ARBA00023157"/>
    </source>
</evidence>
<dbReference type="PRINTS" id="PR00368">
    <property type="entry name" value="FADPNR"/>
</dbReference>
<evidence type="ECO:0000256" key="6">
    <source>
        <dbReference type="ARBA" id="ARBA00023284"/>
    </source>
</evidence>
<dbReference type="PRINTS" id="PR00469">
    <property type="entry name" value="PNDRDTASEII"/>
</dbReference>
<dbReference type="PATRIC" id="fig|1432052.4.peg.681"/>
<dbReference type="InterPro" id="IPR023753">
    <property type="entry name" value="FAD/NAD-binding_dom"/>
</dbReference>
<dbReference type="EMBL" id="MCGH01000001">
    <property type="protein sequence ID" value="ODM08977.1"/>
    <property type="molecule type" value="Genomic_DNA"/>
</dbReference>
<comment type="subunit">
    <text evidence="7">Homodimer.</text>
</comment>
<feature type="domain" description="FAD/NAD(P)-binding" evidence="9">
    <location>
        <begin position="3"/>
        <end position="289"/>
    </location>
</feature>
<dbReference type="Pfam" id="PF07992">
    <property type="entry name" value="Pyr_redox_2"/>
    <property type="match status" value="1"/>
</dbReference>
<evidence type="ECO:0000259" key="9">
    <source>
        <dbReference type="Pfam" id="PF07992"/>
    </source>
</evidence>
<evidence type="ECO:0000256" key="8">
    <source>
        <dbReference type="RuleBase" id="RU003881"/>
    </source>
</evidence>
<evidence type="ECO:0000256" key="3">
    <source>
        <dbReference type="ARBA" id="ARBA00022827"/>
    </source>
</evidence>
<evidence type="ECO:0000256" key="7">
    <source>
        <dbReference type="RuleBase" id="RU003880"/>
    </source>
</evidence>
<dbReference type="InterPro" id="IPR008255">
    <property type="entry name" value="Pyr_nucl-diS_OxRdtase_2_AS"/>
</dbReference>
<dbReference type="Proteomes" id="UP000094067">
    <property type="component" value="Unassembled WGS sequence"/>
</dbReference>
<dbReference type="Gene3D" id="3.50.50.60">
    <property type="entry name" value="FAD/NAD(P)-binding domain"/>
    <property type="match status" value="2"/>
</dbReference>
<comment type="caution">
    <text evidence="10">The sequence shown here is derived from an EMBL/GenBank/DDBJ whole genome shotgun (WGS) entry which is preliminary data.</text>
</comment>
<keyword evidence="3 7" id="KW-0274">FAD</keyword>
<dbReference type="NCBIfam" id="TIGR01292">
    <property type="entry name" value="TRX_reduct"/>
    <property type="match status" value="1"/>
</dbReference>
<dbReference type="PANTHER" id="PTHR48105">
    <property type="entry name" value="THIOREDOXIN REDUCTASE 1-RELATED-RELATED"/>
    <property type="match status" value="1"/>
</dbReference>
<dbReference type="EC" id="1.8.1.9" evidence="7"/>
<proteinExistence type="inferred from homology"/>
<keyword evidence="4 7" id="KW-0560">Oxidoreductase</keyword>
<dbReference type="PROSITE" id="PS00573">
    <property type="entry name" value="PYRIDINE_REDOX_2"/>
    <property type="match status" value="1"/>
</dbReference>
<keyword evidence="6 7" id="KW-0676">Redox-active center</keyword>
<comment type="catalytic activity">
    <reaction evidence="7">
        <text>[thioredoxin]-dithiol + NADP(+) = [thioredoxin]-disulfide + NADPH + H(+)</text>
        <dbReference type="Rhea" id="RHEA:20345"/>
        <dbReference type="Rhea" id="RHEA-COMP:10698"/>
        <dbReference type="Rhea" id="RHEA-COMP:10700"/>
        <dbReference type="ChEBI" id="CHEBI:15378"/>
        <dbReference type="ChEBI" id="CHEBI:29950"/>
        <dbReference type="ChEBI" id="CHEBI:50058"/>
        <dbReference type="ChEBI" id="CHEBI:57783"/>
        <dbReference type="ChEBI" id="CHEBI:58349"/>
        <dbReference type="EC" id="1.8.1.9"/>
    </reaction>
</comment>
<dbReference type="InterPro" id="IPR050097">
    <property type="entry name" value="Ferredoxin-NADP_redctase_2"/>
</dbReference>
<organism evidence="10 11">
    <name type="scientific">Eisenbergiella tayi</name>
    <dbReference type="NCBI Taxonomy" id="1432052"/>
    <lineage>
        <taxon>Bacteria</taxon>
        <taxon>Bacillati</taxon>
        <taxon>Bacillota</taxon>
        <taxon>Clostridia</taxon>
        <taxon>Lachnospirales</taxon>
        <taxon>Lachnospiraceae</taxon>
        <taxon>Eisenbergiella</taxon>
    </lineage>
</organism>
<keyword evidence="5" id="KW-1015">Disulfide bond</keyword>
<dbReference type="InterPro" id="IPR005982">
    <property type="entry name" value="Thioredox_Rdtase"/>
</dbReference>
<dbReference type="RefSeq" id="WP_009255269.1">
    <property type="nucleotide sequence ID" value="NZ_BAABXS010000001.1"/>
</dbReference>
<gene>
    <name evidence="10" type="primary">trxB_1</name>
    <name evidence="10" type="ORF">BEI61_00606</name>
</gene>
<accession>A0A1E3AJV5</accession>
<dbReference type="SUPFAM" id="SSF51905">
    <property type="entry name" value="FAD/NAD(P)-binding domain"/>
    <property type="match status" value="1"/>
</dbReference>
<dbReference type="GO" id="GO:0019430">
    <property type="term" value="P:removal of superoxide radicals"/>
    <property type="evidence" value="ECO:0007669"/>
    <property type="project" value="UniProtKB-UniRule"/>
</dbReference>
<evidence type="ECO:0000256" key="1">
    <source>
        <dbReference type="ARBA" id="ARBA00009333"/>
    </source>
</evidence>
<evidence type="ECO:0000313" key="10">
    <source>
        <dbReference type="EMBL" id="ODM08977.1"/>
    </source>
</evidence>
<dbReference type="GO" id="GO:0004791">
    <property type="term" value="F:thioredoxin-disulfide reductase (NADPH) activity"/>
    <property type="evidence" value="ECO:0007669"/>
    <property type="project" value="UniProtKB-UniRule"/>
</dbReference>
<reference evidence="10 11" key="1">
    <citation type="submission" date="2016-07" db="EMBL/GenBank/DDBJ databases">
        <title>Characterization of isolates of Eisenbergiella tayi derived from blood cultures, using whole genome sequencing.</title>
        <authorList>
            <person name="Burdz T."/>
            <person name="Wiebe D."/>
            <person name="Huynh C."/>
            <person name="Bernard K."/>
        </authorList>
    </citation>
    <scope>NUCLEOTIDE SEQUENCE [LARGE SCALE GENOMIC DNA]</scope>
    <source>
        <strain evidence="10 11">NML 110608</strain>
    </source>
</reference>
<dbReference type="AlphaFoldDB" id="A0A1E3AJV5"/>
<evidence type="ECO:0000256" key="4">
    <source>
        <dbReference type="ARBA" id="ARBA00023002"/>
    </source>
</evidence>
<evidence type="ECO:0000256" key="2">
    <source>
        <dbReference type="ARBA" id="ARBA00022630"/>
    </source>
</evidence>
<sequence>MHDLIIIGSGPAGLSAAVYGRRAGFSTLVIEKNPMSGGQVLNTYEVDNYLGLPGINGFDMGMKFREHAEKMQAEFIEADVLGVEDMGDYKLVKTTDGDYEAKAVIIASGASHSHLGVPGEEELSGMGVSYCATCDGAFFRGKTVAVIGGGDVAVEDAIFLARACEKVYLIHRRDSLRAAQSLQDTMLALPNVEVCWNSVVESINGEGRVNSITLVHKNGGTKSELAVQGVFIAVGIKPNSESFITNIAADEKGYLIAGEDCATSMPGVFAAGDIRTKKLRQIVTAVADGANAVEGIQEYFL</sequence>
<evidence type="ECO:0000313" key="11">
    <source>
        <dbReference type="Proteomes" id="UP000094067"/>
    </source>
</evidence>
<protein>
    <recommendedName>
        <fullName evidence="7">Thioredoxin reductase</fullName>
        <ecNumber evidence="7">1.8.1.9</ecNumber>
    </recommendedName>
</protein>
<comment type="cofactor">
    <cofactor evidence="8">
        <name>FAD</name>
        <dbReference type="ChEBI" id="CHEBI:57692"/>
    </cofactor>
    <text evidence="8">Binds 1 FAD per subunit.</text>
</comment>
<keyword evidence="8" id="KW-0521">NADP</keyword>
<dbReference type="GO" id="GO:0005737">
    <property type="term" value="C:cytoplasm"/>
    <property type="evidence" value="ECO:0007669"/>
    <property type="project" value="InterPro"/>
</dbReference>
<comment type="similarity">
    <text evidence="1 7">Belongs to the class-II pyridine nucleotide-disulfide oxidoreductase family.</text>
</comment>
<name>A0A1E3AJV5_9FIRM</name>
<keyword evidence="2 7" id="KW-0285">Flavoprotein</keyword>
<dbReference type="InterPro" id="IPR036188">
    <property type="entry name" value="FAD/NAD-bd_sf"/>
</dbReference>